<protein>
    <submittedName>
        <fullName evidence="1">Four helix bundle protein</fullName>
    </submittedName>
</protein>
<dbReference type="InterPro" id="IPR012657">
    <property type="entry name" value="23S_rRNA-intervening_sequence"/>
</dbReference>
<name>A0A4Q1CDF5_9BACT</name>
<dbReference type="PANTHER" id="PTHR38471">
    <property type="entry name" value="FOUR HELIX BUNDLE PROTEIN"/>
    <property type="match status" value="1"/>
</dbReference>
<dbReference type="AlphaFoldDB" id="A0A4Q1CDF5"/>
<dbReference type="SUPFAM" id="SSF158446">
    <property type="entry name" value="IVS-encoded protein-like"/>
    <property type="match status" value="1"/>
</dbReference>
<dbReference type="Proteomes" id="UP000290218">
    <property type="component" value="Unassembled WGS sequence"/>
</dbReference>
<comment type="caution">
    <text evidence="1">The sequence shown here is derived from an EMBL/GenBank/DDBJ whole genome shotgun (WGS) entry which is preliminary data.</text>
</comment>
<sequence length="112" mass="12774">MRKRTKAFASAVVRFYIGLDKRREELRVLGKQVLRSGTSVAANYREGSRARSAEEFIAKIEQCTQEADESQLWLELLRDDCGIDSPALTYLWQESDELIAIFVTMAKRAKGD</sequence>
<dbReference type="InterPro" id="IPR036583">
    <property type="entry name" value="23S_rRNA_IVS_sf"/>
</dbReference>
<evidence type="ECO:0000313" key="2">
    <source>
        <dbReference type="Proteomes" id="UP000290218"/>
    </source>
</evidence>
<dbReference type="PIRSF" id="PIRSF035652">
    <property type="entry name" value="CHP02436"/>
    <property type="match status" value="1"/>
</dbReference>
<gene>
    <name evidence="1" type="ORF">ESB00_10495</name>
</gene>
<organism evidence="1 2">
    <name type="scientific">Oleiharenicola lentus</name>
    <dbReference type="NCBI Taxonomy" id="2508720"/>
    <lineage>
        <taxon>Bacteria</taxon>
        <taxon>Pseudomonadati</taxon>
        <taxon>Verrucomicrobiota</taxon>
        <taxon>Opitutia</taxon>
        <taxon>Opitutales</taxon>
        <taxon>Opitutaceae</taxon>
        <taxon>Oleiharenicola</taxon>
    </lineage>
</organism>
<dbReference type="EMBL" id="SDHX01000001">
    <property type="protein sequence ID" value="RXK56972.1"/>
    <property type="molecule type" value="Genomic_DNA"/>
</dbReference>
<dbReference type="Pfam" id="PF05635">
    <property type="entry name" value="23S_rRNA_IVP"/>
    <property type="match status" value="1"/>
</dbReference>
<dbReference type="OrthoDB" id="285993at2"/>
<accession>A0A4Q1CDF5</accession>
<reference evidence="1 2" key="1">
    <citation type="submission" date="2019-01" db="EMBL/GenBank/DDBJ databases">
        <title>Lacunisphaera sp. strain TWA-58.</title>
        <authorList>
            <person name="Chen W.-M."/>
        </authorList>
    </citation>
    <scope>NUCLEOTIDE SEQUENCE [LARGE SCALE GENOMIC DNA]</scope>
    <source>
        <strain evidence="1 2">TWA-58</strain>
    </source>
</reference>
<dbReference type="NCBIfam" id="TIGR02436">
    <property type="entry name" value="four helix bundle protein"/>
    <property type="match status" value="1"/>
</dbReference>
<dbReference type="PANTHER" id="PTHR38471:SF2">
    <property type="entry name" value="FOUR HELIX BUNDLE PROTEIN"/>
    <property type="match status" value="1"/>
</dbReference>
<keyword evidence="2" id="KW-1185">Reference proteome</keyword>
<evidence type="ECO:0000313" key="1">
    <source>
        <dbReference type="EMBL" id="RXK56972.1"/>
    </source>
</evidence>
<dbReference type="Gene3D" id="1.20.1440.60">
    <property type="entry name" value="23S rRNA-intervening sequence"/>
    <property type="match status" value="1"/>
</dbReference>
<proteinExistence type="predicted"/>